<organism evidence="2 3">
    <name type="scientific">Cryptotermes secundus</name>
    <dbReference type="NCBI Taxonomy" id="105785"/>
    <lineage>
        <taxon>Eukaryota</taxon>
        <taxon>Metazoa</taxon>
        <taxon>Ecdysozoa</taxon>
        <taxon>Arthropoda</taxon>
        <taxon>Hexapoda</taxon>
        <taxon>Insecta</taxon>
        <taxon>Pterygota</taxon>
        <taxon>Neoptera</taxon>
        <taxon>Polyneoptera</taxon>
        <taxon>Dictyoptera</taxon>
        <taxon>Blattodea</taxon>
        <taxon>Blattoidea</taxon>
        <taxon>Termitoidae</taxon>
        <taxon>Kalotermitidae</taxon>
        <taxon>Cryptotermitinae</taxon>
        <taxon>Cryptotermes</taxon>
    </lineage>
</organism>
<feature type="compositionally biased region" description="Basic residues" evidence="1">
    <location>
        <begin position="7"/>
        <end position="23"/>
    </location>
</feature>
<sequence length="94" mass="10764">MRPEKLKVKRNYSKRRKMQKRTAKVNTAIRTKGNSDPEEVSSMSVPSSGFGAMHVGSYNCPRQLEGAVTERRKTVKGRVKTWKPKVRRRGPVHL</sequence>
<dbReference type="Proteomes" id="UP000235965">
    <property type="component" value="Unassembled WGS sequence"/>
</dbReference>
<comment type="caution">
    <text evidence="2">The sequence shown here is derived from an EMBL/GenBank/DDBJ whole genome shotgun (WGS) entry which is preliminary data.</text>
</comment>
<accession>A0A2J7RNQ9</accession>
<keyword evidence="3" id="KW-1185">Reference proteome</keyword>
<name>A0A2J7RNQ9_9NEOP</name>
<feature type="compositionally biased region" description="Basic residues" evidence="1">
    <location>
        <begin position="73"/>
        <end position="94"/>
    </location>
</feature>
<dbReference type="EMBL" id="NEVH01002148">
    <property type="protein sequence ID" value="PNF42473.1"/>
    <property type="molecule type" value="Genomic_DNA"/>
</dbReference>
<gene>
    <name evidence="2" type="ORF">B7P43_G08742</name>
</gene>
<feature type="compositionally biased region" description="Polar residues" evidence="1">
    <location>
        <begin position="24"/>
        <end position="34"/>
    </location>
</feature>
<feature type="region of interest" description="Disordered" evidence="1">
    <location>
        <begin position="1"/>
        <end position="47"/>
    </location>
</feature>
<dbReference type="InParanoid" id="A0A2J7RNQ9"/>
<protein>
    <submittedName>
        <fullName evidence="2">Uncharacterized protein</fullName>
    </submittedName>
</protein>
<evidence type="ECO:0000313" key="3">
    <source>
        <dbReference type="Proteomes" id="UP000235965"/>
    </source>
</evidence>
<dbReference type="AlphaFoldDB" id="A0A2J7RNQ9"/>
<reference evidence="2 3" key="1">
    <citation type="submission" date="2017-12" db="EMBL/GenBank/DDBJ databases">
        <title>Hemimetabolous genomes reveal molecular basis of termite eusociality.</title>
        <authorList>
            <person name="Harrison M.C."/>
            <person name="Jongepier E."/>
            <person name="Robertson H.M."/>
            <person name="Arning N."/>
            <person name="Bitard-Feildel T."/>
            <person name="Chao H."/>
            <person name="Childers C.P."/>
            <person name="Dinh H."/>
            <person name="Doddapaneni H."/>
            <person name="Dugan S."/>
            <person name="Gowin J."/>
            <person name="Greiner C."/>
            <person name="Han Y."/>
            <person name="Hu H."/>
            <person name="Hughes D.S.T."/>
            <person name="Huylmans A.-K."/>
            <person name="Kemena C."/>
            <person name="Kremer L.P.M."/>
            <person name="Lee S.L."/>
            <person name="Lopez-Ezquerra A."/>
            <person name="Mallet L."/>
            <person name="Monroy-Kuhn J.M."/>
            <person name="Moser A."/>
            <person name="Murali S.C."/>
            <person name="Muzny D.M."/>
            <person name="Otani S."/>
            <person name="Piulachs M.-D."/>
            <person name="Poelchau M."/>
            <person name="Qu J."/>
            <person name="Schaub F."/>
            <person name="Wada-Katsumata A."/>
            <person name="Worley K.C."/>
            <person name="Xie Q."/>
            <person name="Ylla G."/>
            <person name="Poulsen M."/>
            <person name="Gibbs R.A."/>
            <person name="Schal C."/>
            <person name="Richards S."/>
            <person name="Belles X."/>
            <person name="Korb J."/>
            <person name="Bornberg-Bauer E."/>
        </authorList>
    </citation>
    <scope>NUCLEOTIDE SEQUENCE [LARGE SCALE GENOMIC DNA]</scope>
    <source>
        <tissue evidence="2">Whole body</tissue>
    </source>
</reference>
<evidence type="ECO:0000313" key="2">
    <source>
        <dbReference type="EMBL" id="PNF42473.1"/>
    </source>
</evidence>
<proteinExistence type="predicted"/>
<evidence type="ECO:0000256" key="1">
    <source>
        <dbReference type="SAM" id="MobiDB-lite"/>
    </source>
</evidence>
<feature type="region of interest" description="Disordered" evidence="1">
    <location>
        <begin position="70"/>
        <end position="94"/>
    </location>
</feature>